<comment type="caution">
    <text evidence="1">The sequence shown here is derived from an EMBL/GenBank/DDBJ whole genome shotgun (WGS) entry which is preliminary data.</text>
</comment>
<organism evidence="1 2">
    <name type="scientific">Ramazzottius varieornatus</name>
    <name type="common">Water bear</name>
    <name type="synonym">Tardigrade</name>
    <dbReference type="NCBI Taxonomy" id="947166"/>
    <lineage>
        <taxon>Eukaryota</taxon>
        <taxon>Metazoa</taxon>
        <taxon>Ecdysozoa</taxon>
        <taxon>Tardigrada</taxon>
        <taxon>Eutardigrada</taxon>
        <taxon>Parachela</taxon>
        <taxon>Hypsibioidea</taxon>
        <taxon>Ramazzottiidae</taxon>
        <taxon>Ramazzottius</taxon>
    </lineage>
</organism>
<dbReference type="EMBL" id="BDGG01000003">
    <property type="protein sequence ID" value="GAU96290.1"/>
    <property type="molecule type" value="Genomic_DNA"/>
</dbReference>
<name>A0A1D1V5Z2_RAMVA</name>
<reference evidence="1 2" key="1">
    <citation type="journal article" date="2016" name="Nat. Commun.">
        <title>Extremotolerant tardigrade genome and improved radiotolerance of human cultured cells by tardigrade-unique protein.</title>
        <authorList>
            <person name="Hashimoto T."/>
            <person name="Horikawa D.D."/>
            <person name="Saito Y."/>
            <person name="Kuwahara H."/>
            <person name="Kozuka-Hata H."/>
            <person name="Shin-I T."/>
            <person name="Minakuchi Y."/>
            <person name="Ohishi K."/>
            <person name="Motoyama A."/>
            <person name="Aizu T."/>
            <person name="Enomoto A."/>
            <person name="Kondo K."/>
            <person name="Tanaka S."/>
            <person name="Hara Y."/>
            <person name="Koshikawa S."/>
            <person name="Sagara H."/>
            <person name="Miura T."/>
            <person name="Yokobori S."/>
            <person name="Miyagawa K."/>
            <person name="Suzuki Y."/>
            <person name="Kubo T."/>
            <person name="Oyama M."/>
            <person name="Kohara Y."/>
            <person name="Fujiyama A."/>
            <person name="Arakawa K."/>
            <person name="Katayama T."/>
            <person name="Toyoda A."/>
            <person name="Kunieda T."/>
        </authorList>
    </citation>
    <scope>NUCLEOTIDE SEQUENCE [LARGE SCALE GENOMIC DNA]</scope>
    <source>
        <strain evidence="1 2">YOKOZUNA-1</strain>
    </source>
</reference>
<proteinExistence type="predicted"/>
<evidence type="ECO:0000313" key="2">
    <source>
        <dbReference type="Proteomes" id="UP000186922"/>
    </source>
</evidence>
<gene>
    <name evidence="1" type="primary">RvY_07756</name>
    <name evidence="1" type="synonym">RvY_07756.2</name>
    <name evidence="1" type="ORF">RvY_07756-2</name>
</gene>
<dbReference type="AlphaFoldDB" id="A0A1D1V5Z2"/>
<evidence type="ECO:0000313" key="1">
    <source>
        <dbReference type="EMBL" id="GAU96290.1"/>
    </source>
</evidence>
<keyword evidence="2" id="KW-1185">Reference proteome</keyword>
<protein>
    <submittedName>
        <fullName evidence="1">Uncharacterized protein</fullName>
    </submittedName>
</protein>
<accession>A0A1D1V5Z2</accession>
<dbReference type="Proteomes" id="UP000186922">
    <property type="component" value="Unassembled WGS sequence"/>
</dbReference>
<sequence>MGIRPSGIREQTRRTPWATQDLMTTITWNFAIAWVYLDAIGWMVKQPTSADLHKNSIGLVIQHIVRANGWEATRLDKVLKYSVSGPSGRFSKSTFPLLKMKTHGIERTRITTKETSGFFCSGFRNRCEDMANGSGDLLTAKKKVS</sequence>